<dbReference type="Proteomes" id="UP000252631">
    <property type="component" value="Unassembled WGS sequence"/>
</dbReference>
<dbReference type="EMBL" id="UFQQ01000046">
    <property type="protein sequence ID" value="SSW93646.1"/>
    <property type="molecule type" value="Genomic_DNA"/>
</dbReference>
<keyword evidence="9" id="KW-1185">Reference proteome</keyword>
<dbReference type="AlphaFoldDB" id="A0A336JYZ7"/>
<dbReference type="EMBL" id="QRDT01000046">
    <property type="protein sequence ID" value="RED21563.1"/>
    <property type="molecule type" value="Genomic_DNA"/>
</dbReference>
<sequence>MRKSWRKATLADLVALQRGHDLPTQVRDVGIVPVIGAGGPNGYHSAANVSAPGVVVGRSGSGFGNVWWSDVPFWAHNTGLYVTDFKGNDQRFVYYQLSALNFASYNSGGLQPSLNRNFIYPIELCIPPLEEQRGIAGILRTWDDALEKTERLLSVKAAAFSWVASTLLTGRRRLGGRRTNWPSVALTEVTREATARNGKTQFDVDVVMGVNKLHGMIPMKDHVRAADLSRYKIVRPGAFAYNPMRLNIGSIAQNLHGRDVLVSPDYVAFEIRPDSLLPAYFDHLRRTPMWSRFVKTAGSGGVRVRIYYDDLADFILELPPLDEQARIIEVLDTGRREIAILERQRDALAKQKRGLMQKLLTGEWTVKVPESQEAAE</sequence>
<dbReference type="GO" id="GO:0003677">
    <property type="term" value="F:DNA binding"/>
    <property type="evidence" value="ECO:0007669"/>
    <property type="project" value="UniProtKB-KW"/>
</dbReference>
<dbReference type="InterPro" id="IPR044946">
    <property type="entry name" value="Restrct_endonuc_typeI_TRD_sf"/>
</dbReference>
<keyword evidence="3" id="KW-0238">DNA-binding</keyword>
<dbReference type="Gene3D" id="3.90.220.20">
    <property type="entry name" value="DNA methylase specificity domains"/>
    <property type="match status" value="2"/>
</dbReference>
<dbReference type="PANTHER" id="PTHR30408">
    <property type="entry name" value="TYPE-1 RESTRICTION ENZYME ECOKI SPECIFICITY PROTEIN"/>
    <property type="match status" value="1"/>
</dbReference>
<dbReference type="Proteomes" id="UP000256343">
    <property type="component" value="Unassembled WGS sequence"/>
</dbReference>
<evidence type="ECO:0000313" key="8">
    <source>
        <dbReference type="Proteomes" id="UP000252631"/>
    </source>
</evidence>
<evidence type="ECO:0000256" key="2">
    <source>
        <dbReference type="ARBA" id="ARBA00022747"/>
    </source>
</evidence>
<dbReference type="SUPFAM" id="SSF116734">
    <property type="entry name" value="DNA methylase specificity domain"/>
    <property type="match status" value="2"/>
</dbReference>
<dbReference type="RefSeq" id="WP_114361008.1">
    <property type="nucleotide sequence ID" value="NZ_QRDT01000046.1"/>
</dbReference>
<reference evidence="6 9" key="2">
    <citation type="submission" date="2018-07" db="EMBL/GenBank/DDBJ databases">
        <title>Genomic Encyclopedia of Archaeal and Bacterial Type Strains, Phase II (KMG-II): from individual species to whole genera.</title>
        <authorList>
            <person name="Goeker M."/>
        </authorList>
    </citation>
    <scope>NUCLEOTIDE SEQUENCE [LARGE SCALE GENOMIC DNA]</scope>
    <source>
        <strain evidence="6 9">JA575</strain>
    </source>
</reference>
<evidence type="ECO:0000256" key="4">
    <source>
        <dbReference type="SAM" id="Coils"/>
    </source>
</evidence>
<dbReference type="CDD" id="cd17267">
    <property type="entry name" value="RMtype1_S_EcoAO83I-TRD1-CR1_like"/>
    <property type="match status" value="1"/>
</dbReference>
<reference evidence="7 8" key="1">
    <citation type="submission" date="2017-08" db="EMBL/GenBank/DDBJ databases">
        <authorList>
            <person name="de Groot N.N."/>
        </authorList>
    </citation>
    <scope>NUCLEOTIDE SEQUENCE [LARGE SCALE GENOMIC DNA]</scope>
    <source>
        <strain evidence="7 8">JA575</strain>
    </source>
</reference>
<feature type="domain" description="Type I restriction modification DNA specificity" evidence="5">
    <location>
        <begin position="4"/>
        <end position="151"/>
    </location>
</feature>
<gene>
    <name evidence="6" type="ORF">BJ125_1465</name>
    <name evidence="7" type="ORF">SAMN05892882_1465</name>
</gene>
<dbReference type="GO" id="GO:0009307">
    <property type="term" value="P:DNA restriction-modification system"/>
    <property type="evidence" value="ECO:0007669"/>
    <property type="project" value="UniProtKB-KW"/>
</dbReference>
<evidence type="ECO:0000313" key="6">
    <source>
        <dbReference type="EMBL" id="RED21563.1"/>
    </source>
</evidence>
<evidence type="ECO:0000313" key="9">
    <source>
        <dbReference type="Proteomes" id="UP000256343"/>
    </source>
</evidence>
<dbReference type="PANTHER" id="PTHR30408:SF12">
    <property type="entry name" value="TYPE I RESTRICTION ENZYME MJAVIII SPECIFICITY SUBUNIT"/>
    <property type="match status" value="1"/>
</dbReference>
<evidence type="ECO:0000259" key="5">
    <source>
        <dbReference type="Pfam" id="PF01420"/>
    </source>
</evidence>
<accession>A0A336JYZ7</accession>
<keyword evidence="4" id="KW-0175">Coiled coil</keyword>
<protein>
    <submittedName>
        <fullName evidence="7">Type I restriction enzyme S subunit</fullName>
    </submittedName>
</protein>
<dbReference type="OrthoDB" id="164285at2"/>
<evidence type="ECO:0000313" key="7">
    <source>
        <dbReference type="EMBL" id="SSW93646.1"/>
    </source>
</evidence>
<dbReference type="Pfam" id="PF01420">
    <property type="entry name" value="Methylase_S"/>
    <property type="match status" value="1"/>
</dbReference>
<dbReference type="InterPro" id="IPR000055">
    <property type="entry name" value="Restrct_endonuc_typeI_TRD"/>
</dbReference>
<evidence type="ECO:0000256" key="1">
    <source>
        <dbReference type="ARBA" id="ARBA00010923"/>
    </source>
</evidence>
<feature type="coiled-coil region" evidence="4">
    <location>
        <begin position="331"/>
        <end position="358"/>
    </location>
</feature>
<organism evidence="7 8">
    <name type="scientific">Rhodopseudomonas pentothenatexigens</name>
    <dbReference type="NCBI Taxonomy" id="999699"/>
    <lineage>
        <taxon>Bacteria</taxon>
        <taxon>Pseudomonadati</taxon>
        <taxon>Pseudomonadota</taxon>
        <taxon>Alphaproteobacteria</taxon>
        <taxon>Hyphomicrobiales</taxon>
        <taxon>Nitrobacteraceae</taxon>
        <taxon>Rhodopseudomonas</taxon>
    </lineage>
</organism>
<comment type="similarity">
    <text evidence="1">Belongs to the type-I restriction system S methylase family.</text>
</comment>
<proteinExistence type="inferred from homology"/>
<keyword evidence="2" id="KW-0680">Restriction system</keyword>
<dbReference type="InterPro" id="IPR052021">
    <property type="entry name" value="Type-I_RS_S_subunit"/>
</dbReference>
<evidence type="ECO:0000256" key="3">
    <source>
        <dbReference type="ARBA" id="ARBA00023125"/>
    </source>
</evidence>
<name>A0A336JYZ7_9BRAD</name>